<evidence type="ECO:0000313" key="5">
    <source>
        <dbReference type="Proteomes" id="UP000008909"/>
    </source>
</evidence>
<keyword evidence="5" id="KW-1185">Reference proteome</keyword>
<organism evidence="4 5">
    <name type="scientific">Clonorchis sinensis</name>
    <name type="common">Chinese liver fluke</name>
    <dbReference type="NCBI Taxonomy" id="79923"/>
    <lineage>
        <taxon>Eukaryota</taxon>
        <taxon>Metazoa</taxon>
        <taxon>Spiralia</taxon>
        <taxon>Lophotrochozoa</taxon>
        <taxon>Platyhelminthes</taxon>
        <taxon>Trematoda</taxon>
        <taxon>Digenea</taxon>
        <taxon>Opisthorchiida</taxon>
        <taxon>Opisthorchiata</taxon>
        <taxon>Opisthorchiidae</taxon>
        <taxon>Clonorchis</taxon>
    </lineage>
</organism>
<dbReference type="EMBL" id="DF144181">
    <property type="protein sequence ID" value="GAA37000.2"/>
    <property type="molecule type" value="Genomic_DNA"/>
</dbReference>
<dbReference type="InterPro" id="IPR050283">
    <property type="entry name" value="E-box_TF_Regulators"/>
</dbReference>
<dbReference type="SUPFAM" id="SSF47459">
    <property type="entry name" value="HLH, helix-loop-helix DNA-binding domain"/>
    <property type="match status" value="1"/>
</dbReference>
<dbReference type="GO" id="GO:0000977">
    <property type="term" value="F:RNA polymerase II transcription regulatory region sequence-specific DNA binding"/>
    <property type="evidence" value="ECO:0007669"/>
    <property type="project" value="TreeGrafter"/>
</dbReference>
<evidence type="ECO:0000256" key="2">
    <source>
        <dbReference type="SAM" id="MobiDB-lite"/>
    </source>
</evidence>
<evidence type="ECO:0000259" key="3">
    <source>
        <dbReference type="PROSITE" id="PS50888"/>
    </source>
</evidence>
<proteinExistence type="predicted"/>
<dbReference type="GO" id="GO:0046983">
    <property type="term" value="F:protein dimerization activity"/>
    <property type="evidence" value="ECO:0007669"/>
    <property type="project" value="InterPro"/>
</dbReference>
<dbReference type="InterPro" id="IPR036638">
    <property type="entry name" value="HLH_DNA-bd_sf"/>
</dbReference>
<dbReference type="GO" id="GO:0032502">
    <property type="term" value="P:developmental process"/>
    <property type="evidence" value="ECO:0007669"/>
    <property type="project" value="TreeGrafter"/>
</dbReference>
<sequence length="345" mass="38525">MEIVKKYGKMLHLRQHVPATFLPHGWSKLVQTPIRIKNAQISATNNRRDIYTPSSKDSLNEPTIPMRASQPALPFPTGLFPPNSYEQLHPFLAVAAAAAEVNQPKLQAYSAYYDAVTREASQRFGFYPTSSTLAAAIMGTTNVPPNVPYENDAAIICNSLSYARLHTAQNSLPPASPNFSSNLEPYITIKRPENPSNKSFESDEMEKMGKPAKPQRGSKRNSTRLTQTWPCNCSCPPDDDECSPSTNSRHNSDCSSPIHTSTGIEQLAVSVDSHNGTLPPFECAKSFIRRRNARERERVRCVNAGYESLRRRLPLNTMPDRRLAKVEILRGAINYIKALKELLEK</sequence>
<dbReference type="PROSITE" id="PS50888">
    <property type="entry name" value="BHLH"/>
    <property type="match status" value="1"/>
</dbReference>
<feature type="domain" description="BHLH" evidence="3">
    <location>
        <begin position="286"/>
        <end position="339"/>
    </location>
</feature>
<keyword evidence="1" id="KW-0238">DNA-binding</keyword>
<feature type="region of interest" description="Disordered" evidence="2">
    <location>
        <begin position="188"/>
        <end position="223"/>
    </location>
</feature>
<dbReference type="PANTHER" id="PTHR23349">
    <property type="entry name" value="BASIC HELIX-LOOP-HELIX TRANSCRIPTION FACTOR, TWIST"/>
    <property type="match status" value="1"/>
</dbReference>
<dbReference type="SMART" id="SM00353">
    <property type="entry name" value="HLH"/>
    <property type="match status" value="1"/>
</dbReference>
<dbReference type="GO" id="GO:0000981">
    <property type="term" value="F:DNA-binding transcription factor activity, RNA polymerase II-specific"/>
    <property type="evidence" value="ECO:0007669"/>
    <property type="project" value="TreeGrafter"/>
</dbReference>
<dbReference type="PANTHER" id="PTHR23349:SF108">
    <property type="entry name" value="BHLH DOMAIN-CONTAINING PROTEIN"/>
    <property type="match status" value="1"/>
</dbReference>
<protein>
    <submittedName>
        <fullName evidence="4">Achaete-scute complex homolog 4</fullName>
    </submittedName>
</protein>
<evidence type="ECO:0000313" key="4">
    <source>
        <dbReference type="EMBL" id="GAA37000.2"/>
    </source>
</evidence>
<dbReference type="Proteomes" id="UP000008909">
    <property type="component" value="Unassembled WGS sequence"/>
</dbReference>
<dbReference type="Gene3D" id="4.10.280.10">
    <property type="entry name" value="Helix-loop-helix DNA-binding domain"/>
    <property type="match status" value="1"/>
</dbReference>
<dbReference type="Pfam" id="PF00010">
    <property type="entry name" value="HLH"/>
    <property type="match status" value="1"/>
</dbReference>
<evidence type="ECO:0000256" key="1">
    <source>
        <dbReference type="ARBA" id="ARBA00023125"/>
    </source>
</evidence>
<accession>H2KUT3</accession>
<name>H2KUT3_CLOSI</name>
<dbReference type="InterPro" id="IPR011598">
    <property type="entry name" value="bHLH_dom"/>
</dbReference>
<dbReference type="AlphaFoldDB" id="H2KUT3"/>
<gene>
    <name evidence="4" type="ORF">CLF_110231</name>
</gene>
<reference evidence="4" key="1">
    <citation type="journal article" date="2011" name="Genome Biol.">
        <title>The draft genome of the carcinogenic human liver fluke Clonorchis sinensis.</title>
        <authorList>
            <person name="Wang X."/>
            <person name="Chen W."/>
            <person name="Huang Y."/>
            <person name="Sun J."/>
            <person name="Men J."/>
            <person name="Liu H."/>
            <person name="Luo F."/>
            <person name="Guo L."/>
            <person name="Lv X."/>
            <person name="Deng C."/>
            <person name="Zhou C."/>
            <person name="Fan Y."/>
            <person name="Li X."/>
            <person name="Huang L."/>
            <person name="Hu Y."/>
            <person name="Liang C."/>
            <person name="Hu X."/>
            <person name="Xu J."/>
            <person name="Yu X."/>
        </authorList>
    </citation>
    <scope>NUCLEOTIDE SEQUENCE [LARGE SCALE GENOMIC DNA]</scope>
    <source>
        <strain evidence="4">Henan</strain>
    </source>
</reference>